<evidence type="ECO:0000259" key="6">
    <source>
        <dbReference type="Pfam" id="PF00441"/>
    </source>
</evidence>
<proteinExistence type="inferred from homology"/>
<dbReference type="EMBL" id="BAAAHE010000014">
    <property type="protein sequence ID" value="GAA0616362.1"/>
    <property type="molecule type" value="Genomic_DNA"/>
</dbReference>
<comment type="cofactor">
    <cofactor evidence="1">
        <name>FAD</name>
        <dbReference type="ChEBI" id="CHEBI:57692"/>
    </cofactor>
</comment>
<sequence length="343" mass="35698">MHYGLTEEQTSLREMVAKLLADLADRRERYDAELPVDVPSPREAKVWAALVESGVAALGVPEALGGPGGDAIDQVVVAEELGAALARVPFGSAALASVVLGSAPDEALTARVLEGRPPAVVLPGDTVVLDAAEADAGLVFTGGALVELAGEEWAAARRAQPCVDRTRSIATVTIPAGAGRVLLNDAAALLDEVRWRRQVLLAAESTGVARWCLDTASAYARTRQQFGVPIGTFQAVKHSLADMLVRAENARSATWGGAWALAHGWRDRALSAAMAKAVATENARAVAAAAVQIHGGIGVTWEHDLHLYLRRAKVNEQLGGTPAEHFAALAGLLLDDAPSGASA</sequence>
<comment type="caution">
    <text evidence="8">The sequence shown here is derived from an EMBL/GenBank/DDBJ whole genome shotgun (WGS) entry which is preliminary data.</text>
</comment>
<dbReference type="Gene3D" id="1.20.140.10">
    <property type="entry name" value="Butyryl-CoA Dehydrogenase, subunit A, domain 3"/>
    <property type="match status" value="1"/>
</dbReference>
<dbReference type="InterPro" id="IPR036250">
    <property type="entry name" value="AcylCo_DH-like_C"/>
</dbReference>
<dbReference type="InterPro" id="IPR037069">
    <property type="entry name" value="AcylCoA_DH/ox_N_sf"/>
</dbReference>
<dbReference type="SUPFAM" id="SSF47203">
    <property type="entry name" value="Acyl-CoA dehydrogenase C-terminal domain-like"/>
    <property type="match status" value="1"/>
</dbReference>
<feature type="domain" description="Acyl-CoA dehydrogenase/oxidase C-terminal" evidence="6">
    <location>
        <begin position="199"/>
        <end position="321"/>
    </location>
</feature>
<dbReference type="InterPro" id="IPR009075">
    <property type="entry name" value="AcylCo_DH/oxidase_C"/>
</dbReference>
<dbReference type="InterPro" id="IPR013786">
    <property type="entry name" value="AcylCoA_DH/ox_N"/>
</dbReference>
<dbReference type="SUPFAM" id="SSF56645">
    <property type="entry name" value="Acyl-CoA dehydrogenase NM domain-like"/>
    <property type="match status" value="1"/>
</dbReference>
<dbReference type="Pfam" id="PF00441">
    <property type="entry name" value="Acyl-CoA_dh_1"/>
    <property type="match status" value="1"/>
</dbReference>
<evidence type="ECO:0000313" key="9">
    <source>
        <dbReference type="Proteomes" id="UP001500957"/>
    </source>
</evidence>
<feature type="domain" description="Acyl-CoA dehydrogenase/oxidase N-terminal" evidence="7">
    <location>
        <begin position="6"/>
        <end position="91"/>
    </location>
</feature>
<evidence type="ECO:0000256" key="2">
    <source>
        <dbReference type="ARBA" id="ARBA00009347"/>
    </source>
</evidence>
<keyword evidence="5" id="KW-0560">Oxidoreductase</keyword>
<evidence type="ECO:0000313" key="8">
    <source>
        <dbReference type="EMBL" id="GAA0616362.1"/>
    </source>
</evidence>
<dbReference type="Pfam" id="PF02771">
    <property type="entry name" value="Acyl-CoA_dh_N"/>
    <property type="match status" value="1"/>
</dbReference>
<protein>
    <submittedName>
        <fullName evidence="8">Acyl-CoA dehydrogenase family protein</fullName>
    </submittedName>
</protein>
<evidence type="ECO:0000256" key="1">
    <source>
        <dbReference type="ARBA" id="ARBA00001974"/>
    </source>
</evidence>
<organism evidence="8 9">
    <name type="scientific">Sporichthya brevicatena</name>
    <dbReference type="NCBI Taxonomy" id="171442"/>
    <lineage>
        <taxon>Bacteria</taxon>
        <taxon>Bacillati</taxon>
        <taxon>Actinomycetota</taxon>
        <taxon>Actinomycetes</taxon>
        <taxon>Sporichthyales</taxon>
        <taxon>Sporichthyaceae</taxon>
        <taxon>Sporichthya</taxon>
    </lineage>
</organism>
<dbReference type="PANTHER" id="PTHR43884:SF20">
    <property type="entry name" value="ACYL-COA DEHYDROGENASE FADE28"/>
    <property type="match status" value="1"/>
</dbReference>
<name>A0ABN1GQY8_9ACTN</name>
<evidence type="ECO:0000256" key="3">
    <source>
        <dbReference type="ARBA" id="ARBA00022630"/>
    </source>
</evidence>
<dbReference type="PANTHER" id="PTHR43884">
    <property type="entry name" value="ACYL-COA DEHYDROGENASE"/>
    <property type="match status" value="1"/>
</dbReference>
<comment type="similarity">
    <text evidence="2">Belongs to the acyl-CoA dehydrogenase family.</text>
</comment>
<evidence type="ECO:0000256" key="4">
    <source>
        <dbReference type="ARBA" id="ARBA00022827"/>
    </source>
</evidence>
<dbReference type="Proteomes" id="UP001500957">
    <property type="component" value="Unassembled WGS sequence"/>
</dbReference>
<accession>A0ABN1GQY8</accession>
<gene>
    <name evidence="8" type="ORF">GCM10009547_17980</name>
</gene>
<evidence type="ECO:0000256" key="5">
    <source>
        <dbReference type="ARBA" id="ARBA00023002"/>
    </source>
</evidence>
<keyword evidence="3" id="KW-0285">Flavoprotein</keyword>
<reference evidence="8 9" key="1">
    <citation type="journal article" date="2019" name="Int. J. Syst. Evol. Microbiol.">
        <title>The Global Catalogue of Microorganisms (GCM) 10K type strain sequencing project: providing services to taxonomists for standard genome sequencing and annotation.</title>
        <authorList>
            <consortium name="The Broad Institute Genomics Platform"/>
            <consortium name="The Broad Institute Genome Sequencing Center for Infectious Disease"/>
            <person name="Wu L."/>
            <person name="Ma J."/>
        </authorList>
    </citation>
    <scope>NUCLEOTIDE SEQUENCE [LARGE SCALE GENOMIC DNA]</scope>
    <source>
        <strain evidence="8 9">JCM 10671</strain>
    </source>
</reference>
<keyword evidence="4" id="KW-0274">FAD</keyword>
<dbReference type="Gene3D" id="1.10.540.10">
    <property type="entry name" value="Acyl-CoA dehydrogenase/oxidase, N-terminal domain"/>
    <property type="match status" value="1"/>
</dbReference>
<dbReference type="InterPro" id="IPR009100">
    <property type="entry name" value="AcylCoA_DH/oxidase_NM_dom_sf"/>
</dbReference>
<dbReference type="RefSeq" id="WP_344603799.1">
    <property type="nucleotide sequence ID" value="NZ_BAAAHE010000014.1"/>
</dbReference>
<evidence type="ECO:0000259" key="7">
    <source>
        <dbReference type="Pfam" id="PF02771"/>
    </source>
</evidence>
<keyword evidence="9" id="KW-1185">Reference proteome</keyword>